<dbReference type="Proteomes" id="UP000219369">
    <property type="component" value="Unassembled WGS sequence"/>
</dbReference>
<dbReference type="PROSITE" id="PS50181">
    <property type="entry name" value="FBOX"/>
    <property type="match status" value="1"/>
</dbReference>
<accession>A0A2H3TV25</accession>
<sequence>MRKLLRRFFNYLRRKPVLKELKEDSRDLICIPPEVILEVAEFLPNGSLISLSLTCHAYRALLSGLTRNVILEGPELEDFLQVLEKDCASSYFCHTCVRLHQQDKREEVELCKCHKWGCRKNCLYHFHFYLRIDSGSMIKYPDVRLIMNRHFNGSTHGLPLDTLNHQGPVLRYGDGVTRQWTTYARIIRDELFVQRTLVALIPNDLASKRPMDRVYIPICLHVRSIYTNFGDEYLYTACYGLPELADVSTTFNGCDNSLGSCPVCFTDYSITICPESRQR</sequence>
<dbReference type="CDD" id="cd09917">
    <property type="entry name" value="F-box_SF"/>
    <property type="match status" value="1"/>
</dbReference>
<proteinExistence type="predicted"/>
<feature type="domain" description="F-box" evidence="1">
    <location>
        <begin position="25"/>
        <end position="69"/>
    </location>
</feature>
<reference evidence="3" key="1">
    <citation type="submission" date="2016-09" db="EMBL/GenBank/DDBJ databases">
        <authorList>
            <person name="Guldener U."/>
        </authorList>
    </citation>
    <scope>NUCLEOTIDE SEQUENCE [LARGE SCALE GENOMIC DNA]</scope>
    <source>
        <strain evidence="3">V64-1</strain>
    </source>
</reference>
<dbReference type="AlphaFoldDB" id="A0A2H3TV25"/>
<name>A0A2H3TV25_FUSOX</name>
<evidence type="ECO:0000313" key="3">
    <source>
        <dbReference type="Proteomes" id="UP000219369"/>
    </source>
</evidence>
<protein>
    <recommendedName>
        <fullName evidence="1">F-box domain-containing protein</fullName>
    </recommendedName>
</protein>
<gene>
    <name evidence="2" type="ORF">FRV6_13709</name>
</gene>
<organism evidence="2 3">
    <name type="scientific">Fusarium oxysporum</name>
    <name type="common">Fusarium vascular wilt</name>
    <dbReference type="NCBI Taxonomy" id="5507"/>
    <lineage>
        <taxon>Eukaryota</taxon>
        <taxon>Fungi</taxon>
        <taxon>Dikarya</taxon>
        <taxon>Ascomycota</taxon>
        <taxon>Pezizomycotina</taxon>
        <taxon>Sordariomycetes</taxon>
        <taxon>Hypocreomycetidae</taxon>
        <taxon>Hypocreales</taxon>
        <taxon>Nectriaceae</taxon>
        <taxon>Fusarium</taxon>
        <taxon>Fusarium oxysporum species complex</taxon>
    </lineage>
</organism>
<evidence type="ECO:0000259" key="1">
    <source>
        <dbReference type="PROSITE" id="PS50181"/>
    </source>
</evidence>
<dbReference type="SUPFAM" id="SSF81383">
    <property type="entry name" value="F-box domain"/>
    <property type="match status" value="1"/>
</dbReference>
<dbReference type="VEuPathDB" id="FungiDB:FOIG_04246"/>
<evidence type="ECO:0000313" key="2">
    <source>
        <dbReference type="EMBL" id="SCO89581.1"/>
    </source>
</evidence>
<dbReference type="Pfam" id="PF00646">
    <property type="entry name" value="F-box"/>
    <property type="match status" value="1"/>
</dbReference>
<dbReference type="InterPro" id="IPR036047">
    <property type="entry name" value="F-box-like_dom_sf"/>
</dbReference>
<dbReference type="OrthoDB" id="3766406at2759"/>
<dbReference type="EMBL" id="FMJY01000008">
    <property type="protein sequence ID" value="SCO89581.1"/>
    <property type="molecule type" value="Genomic_DNA"/>
</dbReference>
<dbReference type="InterPro" id="IPR001810">
    <property type="entry name" value="F-box_dom"/>
</dbReference>
<dbReference type="VEuPathDB" id="FungiDB:FOZG_11502"/>
<dbReference type="VEuPathDB" id="FungiDB:FOXG_20533"/>
<dbReference type="VEuPathDB" id="FungiDB:FOMG_13858"/>